<name>A0ABD2PBT6_9CUCU</name>
<accession>A0ABD2PBT6</accession>
<feature type="region of interest" description="Disordered" evidence="1">
    <location>
        <begin position="84"/>
        <end position="115"/>
    </location>
</feature>
<reference evidence="2 3" key="1">
    <citation type="journal article" date="2021" name="BMC Biol.">
        <title>Horizontally acquired antibacterial genes associated with adaptive radiation of ladybird beetles.</title>
        <authorList>
            <person name="Li H.S."/>
            <person name="Tang X.F."/>
            <person name="Huang Y.H."/>
            <person name="Xu Z.Y."/>
            <person name="Chen M.L."/>
            <person name="Du X.Y."/>
            <person name="Qiu B.Y."/>
            <person name="Chen P.T."/>
            <person name="Zhang W."/>
            <person name="Slipinski A."/>
            <person name="Escalona H.E."/>
            <person name="Waterhouse R.M."/>
            <person name="Zwick A."/>
            <person name="Pang H."/>
        </authorList>
    </citation>
    <scope>NUCLEOTIDE SEQUENCE [LARGE SCALE GENOMIC DNA]</scope>
    <source>
        <strain evidence="2">SYSU2018</strain>
    </source>
</reference>
<evidence type="ECO:0000313" key="2">
    <source>
        <dbReference type="EMBL" id="KAL3288388.1"/>
    </source>
</evidence>
<proteinExistence type="predicted"/>
<dbReference type="Proteomes" id="UP001516400">
    <property type="component" value="Unassembled WGS sequence"/>
</dbReference>
<evidence type="ECO:0000313" key="3">
    <source>
        <dbReference type="Proteomes" id="UP001516400"/>
    </source>
</evidence>
<comment type="caution">
    <text evidence="2">The sequence shown here is derived from an EMBL/GenBank/DDBJ whole genome shotgun (WGS) entry which is preliminary data.</text>
</comment>
<sequence>MRVYKSNEPNIAAKYKEGVFRRLRNLEYVWKRGAIEEMWVAFKEDLHNSVKQVCGIIRSDNTRKRRAWWNKELKQLKTSDKIETDVNGGFRKPHGKCEGGKPEIILQNAQNAQRR</sequence>
<organism evidence="2 3">
    <name type="scientific">Cryptolaemus montrouzieri</name>
    <dbReference type="NCBI Taxonomy" id="559131"/>
    <lineage>
        <taxon>Eukaryota</taxon>
        <taxon>Metazoa</taxon>
        <taxon>Ecdysozoa</taxon>
        <taxon>Arthropoda</taxon>
        <taxon>Hexapoda</taxon>
        <taxon>Insecta</taxon>
        <taxon>Pterygota</taxon>
        <taxon>Neoptera</taxon>
        <taxon>Endopterygota</taxon>
        <taxon>Coleoptera</taxon>
        <taxon>Polyphaga</taxon>
        <taxon>Cucujiformia</taxon>
        <taxon>Coccinelloidea</taxon>
        <taxon>Coccinellidae</taxon>
        <taxon>Scymninae</taxon>
        <taxon>Scymnini</taxon>
        <taxon>Cryptolaemus</taxon>
    </lineage>
</organism>
<gene>
    <name evidence="2" type="ORF">HHI36_002836</name>
</gene>
<keyword evidence="3" id="KW-1185">Reference proteome</keyword>
<evidence type="ECO:0000256" key="1">
    <source>
        <dbReference type="SAM" id="MobiDB-lite"/>
    </source>
</evidence>
<dbReference type="AlphaFoldDB" id="A0ABD2PBT6"/>
<protein>
    <submittedName>
        <fullName evidence="2">Uncharacterized protein</fullName>
    </submittedName>
</protein>
<dbReference type="EMBL" id="JABFTP020000185">
    <property type="protein sequence ID" value="KAL3288388.1"/>
    <property type="molecule type" value="Genomic_DNA"/>
</dbReference>